<dbReference type="InterPro" id="IPR012312">
    <property type="entry name" value="Hemerythrin-like"/>
</dbReference>
<proteinExistence type="predicted"/>
<dbReference type="CDD" id="cd12108">
    <property type="entry name" value="Hr-like"/>
    <property type="match status" value="1"/>
</dbReference>
<feature type="compositionally biased region" description="Low complexity" evidence="1">
    <location>
        <begin position="57"/>
        <end position="76"/>
    </location>
</feature>
<name>A0AAJ0C5F4_9PEZI</name>
<dbReference type="Pfam" id="PF01814">
    <property type="entry name" value="Hemerythrin"/>
    <property type="match status" value="1"/>
</dbReference>
<gene>
    <name evidence="3" type="ORF">QBC33DRAFT_532078</name>
</gene>
<dbReference type="RefSeq" id="XP_060285267.1">
    <property type="nucleotide sequence ID" value="XM_060427352.1"/>
</dbReference>
<dbReference type="PANTHER" id="PTHR38048:SF1">
    <property type="entry name" value="HEMERYTHRIN-LIKE DOMAIN-CONTAINING PROTEIN"/>
    <property type="match status" value="1"/>
</dbReference>
<sequence length="283" mass="31519">MQRLGRLASQRITFASSRSYGFTALEAGRAARLASKPLSSPAKKTARLFSMSSSTQAPPNEAGPSASAEAPEAPAPVTSTHEGEDGNGGDKPKAGKTEAQPPSGPSSGNIPEPDLPPLTQQEFRTYNRLAEQMDYFHDHFRRSWKLLYDACTSGKRPSNMTLKQFLEEGLSLIRYLEAHHSIEETYLFPLLARKMPEFRAGKGGGAGELVRQHRLIHAGMDGLEDYLRRCRNRESELELSVMRSKMDSWGDVLLSHLDQEVRTLGAENMRRHWTPEEMRAIPI</sequence>
<evidence type="ECO:0000256" key="1">
    <source>
        <dbReference type="SAM" id="MobiDB-lite"/>
    </source>
</evidence>
<dbReference type="InterPro" id="IPR053206">
    <property type="entry name" value="Dimeric_xanthone_biosynth"/>
</dbReference>
<feature type="compositionally biased region" description="Basic and acidic residues" evidence="1">
    <location>
        <begin position="81"/>
        <end position="96"/>
    </location>
</feature>
<evidence type="ECO:0000313" key="3">
    <source>
        <dbReference type="EMBL" id="KAK1769054.1"/>
    </source>
</evidence>
<protein>
    <recommendedName>
        <fullName evidence="2">Hemerythrin-like domain-containing protein</fullName>
    </recommendedName>
</protein>
<dbReference type="PANTHER" id="PTHR38048">
    <property type="entry name" value="EXPRESSED PROTEIN"/>
    <property type="match status" value="1"/>
</dbReference>
<dbReference type="AlphaFoldDB" id="A0AAJ0C5F4"/>
<feature type="region of interest" description="Disordered" evidence="1">
    <location>
        <begin position="33"/>
        <end position="118"/>
    </location>
</feature>
<comment type="caution">
    <text evidence="3">The sequence shown here is derived from an EMBL/GenBank/DDBJ whole genome shotgun (WGS) entry which is preliminary data.</text>
</comment>
<evidence type="ECO:0000259" key="2">
    <source>
        <dbReference type="Pfam" id="PF01814"/>
    </source>
</evidence>
<keyword evidence="4" id="KW-1185">Reference proteome</keyword>
<reference evidence="3" key="1">
    <citation type="submission" date="2023-06" db="EMBL/GenBank/DDBJ databases">
        <title>Genome-scale phylogeny and comparative genomics of the fungal order Sordariales.</title>
        <authorList>
            <consortium name="Lawrence Berkeley National Laboratory"/>
            <person name="Hensen N."/>
            <person name="Bonometti L."/>
            <person name="Westerberg I."/>
            <person name="Brannstrom I.O."/>
            <person name="Guillou S."/>
            <person name="Cros-Aarteil S."/>
            <person name="Calhoun S."/>
            <person name="Haridas S."/>
            <person name="Kuo A."/>
            <person name="Mondo S."/>
            <person name="Pangilinan J."/>
            <person name="Riley R."/>
            <person name="Labutti K."/>
            <person name="Andreopoulos B."/>
            <person name="Lipzen A."/>
            <person name="Chen C."/>
            <person name="Yanf M."/>
            <person name="Daum C."/>
            <person name="Ng V."/>
            <person name="Clum A."/>
            <person name="Steindorff A."/>
            <person name="Ohm R."/>
            <person name="Martin F."/>
            <person name="Silar P."/>
            <person name="Natvig D."/>
            <person name="Lalanne C."/>
            <person name="Gautier V."/>
            <person name="Ament-Velasquez S.L."/>
            <person name="Kruys A."/>
            <person name="Hutchinson M.I."/>
            <person name="Powell A.J."/>
            <person name="Barry K."/>
            <person name="Miller A.N."/>
            <person name="Grigoriev I.V."/>
            <person name="Debuchy R."/>
            <person name="Gladieux P."/>
            <person name="Thoren M.H."/>
            <person name="Johannesson H."/>
        </authorList>
    </citation>
    <scope>NUCLEOTIDE SEQUENCE</scope>
    <source>
        <strain evidence="3">8032-3</strain>
    </source>
</reference>
<accession>A0AAJ0C5F4</accession>
<dbReference type="Gene3D" id="1.20.120.520">
    <property type="entry name" value="nmb1532 protein domain like"/>
    <property type="match status" value="1"/>
</dbReference>
<organism evidence="3 4">
    <name type="scientific">Phialemonium atrogriseum</name>
    <dbReference type="NCBI Taxonomy" id="1093897"/>
    <lineage>
        <taxon>Eukaryota</taxon>
        <taxon>Fungi</taxon>
        <taxon>Dikarya</taxon>
        <taxon>Ascomycota</taxon>
        <taxon>Pezizomycotina</taxon>
        <taxon>Sordariomycetes</taxon>
        <taxon>Sordariomycetidae</taxon>
        <taxon>Cephalothecales</taxon>
        <taxon>Cephalothecaceae</taxon>
        <taxon>Phialemonium</taxon>
    </lineage>
</organism>
<feature type="domain" description="Hemerythrin-like" evidence="2">
    <location>
        <begin position="130"/>
        <end position="262"/>
    </location>
</feature>
<dbReference type="EMBL" id="MU839003">
    <property type="protein sequence ID" value="KAK1769054.1"/>
    <property type="molecule type" value="Genomic_DNA"/>
</dbReference>
<evidence type="ECO:0000313" key="4">
    <source>
        <dbReference type="Proteomes" id="UP001244011"/>
    </source>
</evidence>
<dbReference type="GeneID" id="85310539"/>
<dbReference type="Proteomes" id="UP001244011">
    <property type="component" value="Unassembled WGS sequence"/>
</dbReference>